<evidence type="ECO:0000313" key="3">
    <source>
        <dbReference type="Proteomes" id="UP000306416"/>
    </source>
</evidence>
<name>A0A4V3P087_9BACT</name>
<proteinExistence type="predicted"/>
<organism evidence="2 3">
    <name type="scientific">Geomonas terrae</name>
    <dbReference type="NCBI Taxonomy" id="2562681"/>
    <lineage>
        <taxon>Bacteria</taxon>
        <taxon>Pseudomonadati</taxon>
        <taxon>Thermodesulfobacteriota</taxon>
        <taxon>Desulfuromonadia</taxon>
        <taxon>Geobacterales</taxon>
        <taxon>Geobacteraceae</taxon>
        <taxon>Geomonas</taxon>
    </lineage>
</organism>
<keyword evidence="1" id="KW-0812">Transmembrane</keyword>
<evidence type="ECO:0008006" key="4">
    <source>
        <dbReference type="Google" id="ProtNLM"/>
    </source>
</evidence>
<feature type="transmembrane region" description="Helical" evidence="1">
    <location>
        <begin position="6"/>
        <end position="28"/>
    </location>
</feature>
<protein>
    <recommendedName>
        <fullName evidence="4">Tetratricopeptide repeat protein</fullName>
    </recommendedName>
</protein>
<keyword evidence="3" id="KW-1185">Reference proteome</keyword>
<reference evidence="2 3" key="1">
    <citation type="submission" date="2019-04" db="EMBL/GenBank/DDBJ databases">
        <title>Geobacter oryzae sp. nov., ferric-reducing bacteria isolated from paddy soil.</title>
        <authorList>
            <person name="Xu Z."/>
            <person name="Masuda Y."/>
            <person name="Itoh H."/>
            <person name="Senoo K."/>
        </authorList>
    </citation>
    <scope>NUCLEOTIDE SEQUENCE [LARGE SCALE GENOMIC DNA]</scope>
    <source>
        <strain evidence="2 3">Red111</strain>
    </source>
</reference>
<dbReference type="Proteomes" id="UP000306416">
    <property type="component" value="Unassembled WGS sequence"/>
</dbReference>
<evidence type="ECO:0000256" key="1">
    <source>
        <dbReference type="SAM" id="Phobius"/>
    </source>
</evidence>
<dbReference type="AlphaFoldDB" id="A0A4V3P087"/>
<keyword evidence="1" id="KW-1133">Transmembrane helix</keyword>
<dbReference type="EMBL" id="SRSC01000001">
    <property type="protein sequence ID" value="TGU74572.1"/>
    <property type="molecule type" value="Genomic_DNA"/>
</dbReference>
<sequence>MDKVKTIAINVAVVVAISLALLWGNTLYRQYVQFDKGEKALLAGDFTAAVAGYEAAIHMYTPGSSVVPRAAQKLWDLGQMAEGRHDTARALIAYRALRSSFYAVAGSYAPGQDWIARCDARIADLVLQQKGRPGPSGN</sequence>
<accession>A0A4V3P087</accession>
<comment type="caution">
    <text evidence="2">The sequence shown here is derived from an EMBL/GenBank/DDBJ whole genome shotgun (WGS) entry which is preliminary data.</text>
</comment>
<keyword evidence="1" id="KW-0472">Membrane</keyword>
<dbReference type="RefSeq" id="WP_135868900.1">
    <property type="nucleotide sequence ID" value="NZ_SRSC01000001.1"/>
</dbReference>
<evidence type="ECO:0000313" key="2">
    <source>
        <dbReference type="EMBL" id="TGU74572.1"/>
    </source>
</evidence>
<gene>
    <name evidence="2" type="ORF">E4633_03665</name>
</gene>